<proteinExistence type="predicted"/>
<evidence type="ECO:0000256" key="1">
    <source>
        <dbReference type="SAM" id="MobiDB-lite"/>
    </source>
</evidence>
<protein>
    <submittedName>
        <fullName evidence="2">Uncharacterized protein</fullName>
    </submittedName>
</protein>
<organism evidence="2">
    <name type="scientific">bioreactor metagenome</name>
    <dbReference type="NCBI Taxonomy" id="1076179"/>
    <lineage>
        <taxon>unclassified sequences</taxon>
        <taxon>metagenomes</taxon>
        <taxon>ecological metagenomes</taxon>
    </lineage>
</organism>
<name>A0A645EDG0_9ZZZZ</name>
<sequence length="110" mass="11809">MGGQYQADPKSTGLLEHAQHHGLGSRVGNRGQVAHDLIKIDQRAQHTGTLLQAHPTFYGGKKQSDEEHAFIFTQVSQVEDGMARLAAGGIQDRLNIQRLAALPDLEGGGS</sequence>
<accession>A0A645EDG0</accession>
<feature type="region of interest" description="Disordered" evidence="1">
    <location>
        <begin position="1"/>
        <end position="28"/>
    </location>
</feature>
<gene>
    <name evidence="2" type="ORF">SDC9_145973</name>
</gene>
<dbReference type="EMBL" id="VSSQ01044920">
    <property type="protein sequence ID" value="MPM98783.1"/>
    <property type="molecule type" value="Genomic_DNA"/>
</dbReference>
<reference evidence="2" key="1">
    <citation type="submission" date="2019-08" db="EMBL/GenBank/DDBJ databases">
        <authorList>
            <person name="Kucharzyk K."/>
            <person name="Murdoch R.W."/>
            <person name="Higgins S."/>
            <person name="Loffler F."/>
        </authorList>
    </citation>
    <scope>NUCLEOTIDE SEQUENCE</scope>
</reference>
<dbReference type="AlphaFoldDB" id="A0A645EDG0"/>
<evidence type="ECO:0000313" key="2">
    <source>
        <dbReference type="EMBL" id="MPM98783.1"/>
    </source>
</evidence>
<comment type="caution">
    <text evidence="2">The sequence shown here is derived from an EMBL/GenBank/DDBJ whole genome shotgun (WGS) entry which is preliminary data.</text>
</comment>